<dbReference type="RefSeq" id="XP_028041723.1">
    <property type="nucleotide sequence ID" value="XM_028185922.1"/>
</dbReference>
<dbReference type="Pfam" id="PF01612">
    <property type="entry name" value="DNA_pol_A_exo1"/>
    <property type="match status" value="1"/>
</dbReference>
<dbReference type="OrthoDB" id="18193at2759"/>
<evidence type="ECO:0000259" key="1">
    <source>
        <dbReference type="SMART" id="SM00474"/>
    </source>
</evidence>
<dbReference type="AlphaFoldDB" id="A0A6J2KJJ5"/>
<dbReference type="GeneID" id="114251596"/>
<dbReference type="InterPro" id="IPR002782">
    <property type="entry name" value="Mut7-C_RNAse_dom"/>
</dbReference>
<gene>
    <name evidence="3" type="primary">LOC114251596</name>
</gene>
<dbReference type="Pfam" id="PF01927">
    <property type="entry name" value="Mut7-C"/>
    <property type="match status" value="1"/>
</dbReference>
<keyword evidence="3" id="KW-0378">Hydrolase</keyword>
<dbReference type="KEGG" id="bman:114251596"/>
<name>A0A6J2KJJ5_BOMMA</name>
<evidence type="ECO:0000313" key="2">
    <source>
        <dbReference type="Proteomes" id="UP000504629"/>
    </source>
</evidence>
<dbReference type="GO" id="GO:0003676">
    <property type="term" value="F:nucleic acid binding"/>
    <property type="evidence" value="ECO:0007669"/>
    <property type="project" value="InterPro"/>
</dbReference>
<dbReference type="SMART" id="SM00474">
    <property type="entry name" value="35EXOc"/>
    <property type="match status" value="1"/>
</dbReference>
<dbReference type="CTD" id="35385"/>
<keyword evidence="3" id="KW-0269">Exonuclease</keyword>
<protein>
    <submittedName>
        <fullName evidence="3">Exonuclease mut-7 homolog</fullName>
    </submittedName>
</protein>
<dbReference type="InterPro" id="IPR012337">
    <property type="entry name" value="RNaseH-like_sf"/>
</dbReference>
<sequence>MEKDSPIQLASANQSVKIVPSIEESLQSMGLNIALDERSILWWQQLQTTWKTWKKSETVEQLIETYFQSIRDPFRVTLIFITQCITQDCKPKTLPYFVVETLQKWSKNQELSPEESIKSPAFYIAIQQRNPSFLNLIAHTYQLSTIKQVILPKIKEMIKNDNCKLASQIVMALDLYEDIPVEDLLFPLILQDKNNIIDEYLTTCPSQVKPLLFFLDNLLNKSFKLRDYIQSYLENNQISQIRYEKLHHKPLGKLVARLCSKFNIPIETCKNLSKNRTAGGLRYLIHQKYTENNISSTVWDDLVKDSLRQNVEAANEFIEMLSKYDKNEALKWIDYLNIGNEELPTSLKAISLEYNNDESHDIENWDTESSKIIPSQEYYKFTLTRDCIIIIDNGEKFYDMLNSIKMYNVVSIDCEWKPSFGAVQSQVALIQIATFHNVYLIDTLILNKQEYSSFWYTFNKSFMENGEVIKLGLGLEQDLKEMKASINGLGKINVKGEGLLDLSLLWKNIINNGLVIPGCCDSIGNGLSSIVQSCFGLPLEKSEQCSNWELRPLRETQIIYAALDAHVLLQVYDFLQKMCVQQNINFEDIVNETMHETKKKLPKKTKVIDRLQFNLCSIEPKFVNDVKFLVEPTLSHLMAYLRYCGLDTIVVPGSLQWHDVVNWAISDDRLVLVDKLKCSPTQDFPQNSILNVGNDTIVKQLQKIFENFNIKIRQTDLLRLCVKCNSNDIKKLSLNEIKKICDEYINLIPKSTLVNTYLADFDDEDASYENFLSDSDGDGDILQPVQNSYCPKPKSCLTSKGAAIEISNPQGLVQKNKPAVLCEYCGQMYWDEDDLFKSISDIICQITNFTVW</sequence>
<reference evidence="3" key="1">
    <citation type="submission" date="2025-08" db="UniProtKB">
        <authorList>
            <consortium name="RefSeq"/>
        </authorList>
    </citation>
    <scope>IDENTIFICATION</scope>
    <source>
        <tissue evidence="3">Silk gland</tissue>
    </source>
</reference>
<organism evidence="2 3">
    <name type="scientific">Bombyx mandarina</name>
    <name type="common">Wild silk moth</name>
    <name type="synonym">Wild silkworm</name>
    <dbReference type="NCBI Taxonomy" id="7092"/>
    <lineage>
        <taxon>Eukaryota</taxon>
        <taxon>Metazoa</taxon>
        <taxon>Ecdysozoa</taxon>
        <taxon>Arthropoda</taxon>
        <taxon>Hexapoda</taxon>
        <taxon>Insecta</taxon>
        <taxon>Pterygota</taxon>
        <taxon>Neoptera</taxon>
        <taxon>Endopterygota</taxon>
        <taxon>Lepidoptera</taxon>
        <taxon>Glossata</taxon>
        <taxon>Ditrysia</taxon>
        <taxon>Bombycoidea</taxon>
        <taxon>Bombycidae</taxon>
        <taxon>Bombycinae</taxon>
        <taxon>Bombyx</taxon>
    </lineage>
</organism>
<dbReference type="InterPro" id="IPR052408">
    <property type="entry name" value="Exonuclease_MUT-7-like"/>
</dbReference>
<dbReference type="Proteomes" id="UP000504629">
    <property type="component" value="Unplaced"/>
</dbReference>
<dbReference type="GO" id="GO:0008408">
    <property type="term" value="F:3'-5' exonuclease activity"/>
    <property type="evidence" value="ECO:0007669"/>
    <property type="project" value="InterPro"/>
</dbReference>
<dbReference type="SUPFAM" id="SSF53098">
    <property type="entry name" value="Ribonuclease H-like"/>
    <property type="match status" value="1"/>
</dbReference>
<dbReference type="Gene3D" id="3.30.420.10">
    <property type="entry name" value="Ribonuclease H-like superfamily/Ribonuclease H"/>
    <property type="match status" value="1"/>
</dbReference>
<proteinExistence type="predicted"/>
<dbReference type="GO" id="GO:0006139">
    <property type="term" value="P:nucleobase-containing compound metabolic process"/>
    <property type="evidence" value="ECO:0007669"/>
    <property type="project" value="InterPro"/>
</dbReference>
<dbReference type="InterPro" id="IPR036397">
    <property type="entry name" value="RNaseH_sf"/>
</dbReference>
<keyword evidence="2" id="KW-1185">Reference proteome</keyword>
<evidence type="ECO:0000313" key="3">
    <source>
        <dbReference type="RefSeq" id="XP_028041723.1"/>
    </source>
</evidence>
<dbReference type="InterPro" id="IPR002562">
    <property type="entry name" value="3'-5'_exonuclease_dom"/>
</dbReference>
<accession>A0A6J2KJJ5</accession>
<dbReference type="PANTHER" id="PTHR47765:SF2">
    <property type="entry name" value="EXONUCLEASE MUT-7 HOMOLOG"/>
    <property type="match status" value="1"/>
</dbReference>
<dbReference type="PANTHER" id="PTHR47765">
    <property type="entry name" value="3'-5' EXONUCLEASE DOMAIN-CONTAINING PROTEIN"/>
    <property type="match status" value="1"/>
</dbReference>
<keyword evidence="3" id="KW-0540">Nuclease</keyword>
<feature type="domain" description="3'-5' exonuclease" evidence="1">
    <location>
        <begin position="388"/>
        <end position="580"/>
    </location>
</feature>